<proteinExistence type="inferred from homology"/>
<evidence type="ECO:0000313" key="10">
    <source>
        <dbReference type="Proteomes" id="UP000002294"/>
    </source>
</evidence>
<dbReference type="AlphaFoldDB" id="C7RHJ1"/>
<dbReference type="RefSeq" id="WP_015777855.1">
    <property type="nucleotide sequence ID" value="NC_013171.1"/>
</dbReference>
<dbReference type="Gene3D" id="3.90.1150.10">
    <property type="entry name" value="Aspartate Aminotransferase, domain 1"/>
    <property type="match status" value="1"/>
</dbReference>
<evidence type="ECO:0000256" key="6">
    <source>
        <dbReference type="ARBA" id="ARBA00023014"/>
    </source>
</evidence>
<keyword evidence="5" id="KW-0408">Iron</keyword>
<dbReference type="PIRSF" id="PIRSF005572">
    <property type="entry name" value="NifS"/>
    <property type="match status" value="1"/>
</dbReference>
<evidence type="ECO:0000259" key="8">
    <source>
        <dbReference type="Pfam" id="PF00266"/>
    </source>
</evidence>
<comment type="similarity">
    <text evidence="2">Belongs to the class-V pyridoxal-phosphate-dependent aminotransferase family. NifS/IscS subfamily.</text>
</comment>
<dbReference type="GO" id="GO:0008483">
    <property type="term" value="F:transaminase activity"/>
    <property type="evidence" value="ECO:0007669"/>
    <property type="project" value="UniProtKB-KW"/>
</dbReference>
<dbReference type="Gene3D" id="1.10.260.50">
    <property type="match status" value="1"/>
</dbReference>
<sequence length="372" mass="41517">MIYLDNAATTKMYREAIDKMVEVEENCYANTSSIHSFGMDSENLIKKSKNIMAKAINAKESEIYFTKGASESNNIVVSSFASADSKVITTSIEHSSIYDAVINNNYKEVVFLKNDKYGFVDLKDLKEKLDKDVKLVSIIYVNNEIGTIQDVREISKIIKSYNPNICMHIDATQAVCKISCDVDKLGVDLMSFSAHKFHGPKGVGILYVRNNILSKIKPLIYGGRQEIVSSGTVNHPAICAAGVALEKQLMNNEYKYIEDLNLALRKAIEESIDDYYIISPKENSSAYVLDVCFKNIKSEVLVHYLEDNGIFVSSGSACSKGGDNRILKALGIDKDYIDGAIRFSFSNDTSMEDINKTVEVLKEGIEMIREVF</sequence>
<dbReference type="Pfam" id="PF00266">
    <property type="entry name" value="Aminotran_5"/>
    <property type="match status" value="1"/>
</dbReference>
<dbReference type="Gene3D" id="3.40.640.10">
    <property type="entry name" value="Type I PLP-dependent aspartate aminotransferase-like (Major domain)"/>
    <property type="match status" value="1"/>
</dbReference>
<dbReference type="PROSITE" id="PS00595">
    <property type="entry name" value="AA_TRANSFER_CLASS_5"/>
    <property type="match status" value="1"/>
</dbReference>
<comment type="cofactor">
    <cofactor evidence="1 7">
        <name>pyridoxal 5'-phosphate</name>
        <dbReference type="ChEBI" id="CHEBI:597326"/>
    </cofactor>
</comment>
<keyword evidence="3" id="KW-0479">Metal-binding</keyword>
<dbReference type="EMBL" id="CP001708">
    <property type="protein sequence ID" value="ACV28952.1"/>
    <property type="molecule type" value="Genomic_DNA"/>
</dbReference>
<keyword evidence="10" id="KW-1185">Reference proteome</keyword>
<dbReference type="PANTHER" id="PTHR11601:SF50">
    <property type="entry name" value="CYSTEINE DESULFURASE ISCS 2-RELATED"/>
    <property type="match status" value="1"/>
</dbReference>
<dbReference type="InterPro" id="IPR015421">
    <property type="entry name" value="PyrdxlP-dep_Trfase_major"/>
</dbReference>
<evidence type="ECO:0000256" key="5">
    <source>
        <dbReference type="ARBA" id="ARBA00023004"/>
    </source>
</evidence>
<dbReference type="InterPro" id="IPR015422">
    <property type="entry name" value="PyrdxlP-dep_Trfase_small"/>
</dbReference>
<dbReference type="HOGENOM" id="CLU_003433_0_0_9"/>
<feature type="domain" description="Aminotransferase class V" evidence="8">
    <location>
        <begin position="2"/>
        <end position="355"/>
    </location>
</feature>
<dbReference type="PANTHER" id="PTHR11601">
    <property type="entry name" value="CYSTEINE DESULFURYLASE FAMILY MEMBER"/>
    <property type="match status" value="1"/>
</dbReference>
<keyword evidence="9" id="KW-0808">Transferase</keyword>
<keyword evidence="9" id="KW-0032">Aminotransferase</keyword>
<organism evidence="9 10">
    <name type="scientific">Anaerococcus prevotii (strain ATCC 9321 / DSM 20548 / JCM 6508 / NCTC 11806 / PC1)</name>
    <name type="common">Peptostreptococcus prevotii</name>
    <name type="synonym">Peptococcus prevotii</name>
    <dbReference type="NCBI Taxonomy" id="525919"/>
    <lineage>
        <taxon>Bacteria</taxon>
        <taxon>Bacillati</taxon>
        <taxon>Bacillota</taxon>
        <taxon>Tissierellia</taxon>
        <taxon>Tissierellales</taxon>
        <taxon>Peptoniphilaceae</taxon>
        <taxon>Anaerococcus</taxon>
    </lineage>
</organism>
<evidence type="ECO:0000256" key="1">
    <source>
        <dbReference type="ARBA" id="ARBA00001933"/>
    </source>
</evidence>
<accession>C7RHJ1</accession>
<dbReference type="GO" id="GO:0046872">
    <property type="term" value="F:metal ion binding"/>
    <property type="evidence" value="ECO:0007669"/>
    <property type="project" value="UniProtKB-KW"/>
</dbReference>
<dbReference type="OrthoDB" id="9808002at2"/>
<evidence type="ECO:0000313" key="9">
    <source>
        <dbReference type="EMBL" id="ACV28952.1"/>
    </source>
</evidence>
<name>C7RHJ1_ANAPD</name>
<evidence type="ECO:0000256" key="3">
    <source>
        <dbReference type="ARBA" id="ARBA00022723"/>
    </source>
</evidence>
<dbReference type="KEGG" id="apr:Apre_0924"/>
<keyword evidence="6" id="KW-0411">Iron-sulfur</keyword>
<evidence type="ECO:0000256" key="2">
    <source>
        <dbReference type="ARBA" id="ARBA00006490"/>
    </source>
</evidence>
<gene>
    <name evidence="9" type="ordered locus">Apre_0924</name>
</gene>
<dbReference type="eggNOG" id="COG1104">
    <property type="taxonomic scope" value="Bacteria"/>
</dbReference>
<protein>
    <submittedName>
        <fullName evidence="9">Aminotransferase class V</fullName>
    </submittedName>
</protein>
<keyword evidence="4" id="KW-0663">Pyridoxal phosphate</keyword>
<dbReference type="InterPro" id="IPR020578">
    <property type="entry name" value="Aminotrans_V_PyrdxlP_BS"/>
</dbReference>
<dbReference type="GO" id="GO:0051536">
    <property type="term" value="F:iron-sulfur cluster binding"/>
    <property type="evidence" value="ECO:0007669"/>
    <property type="project" value="UniProtKB-KW"/>
</dbReference>
<reference evidence="9 10" key="1">
    <citation type="journal article" date="2009" name="Stand. Genomic Sci.">
        <title>Complete genome sequence of Anaerococcus prevotii type strain (PC1).</title>
        <authorList>
            <person name="Labutti K."/>
            <person name="Pukall R."/>
            <person name="Steenblock K."/>
            <person name="Glavina Del Rio T."/>
            <person name="Tice H."/>
            <person name="Copeland A."/>
            <person name="Cheng J.F."/>
            <person name="Lucas S."/>
            <person name="Chen F."/>
            <person name="Nolan M."/>
            <person name="Bruce D."/>
            <person name="Goodwin L."/>
            <person name="Pitluck S."/>
            <person name="Ivanova N."/>
            <person name="Mavromatis K."/>
            <person name="Ovchinnikova G."/>
            <person name="Pati A."/>
            <person name="Chen A."/>
            <person name="Palaniappan K."/>
            <person name="Land M."/>
            <person name="Hauser L."/>
            <person name="Chang Y.J."/>
            <person name="Jeffries C.D."/>
            <person name="Chain P."/>
            <person name="Saunders E."/>
            <person name="Brettin T."/>
            <person name="Detter J.C."/>
            <person name="Han C."/>
            <person name="Goker M."/>
            <person name="Bristow J."/>
            <person name="Eisen J.A."/>
            <person name="Markowitz V."/>
            <person name="Hugenholtz P."/>
            <person name="Kyrpides N.C."/>
            <person name="Klenk H.P."/>
            <person name="Lapidus A."/>
        </authorList>
    </citation>
    <scope>NUCLEOTIDE SEQUENCE [LARGE SCALE GENOMIC DNA]</scope>
    <source>
        <strain evidence="10">ATCC 9321 / DSM 20548 / JCM 6508 / NCTC 11806 / PC1</strain>
    </source>
</reference>
<dbReference type="Proteomes" id="UP000002294">
    <property type="component" value="Chromosome"/>
</dbReference>
<dbReference type="InterPro" id="IPR000192">
    <property type="entry name" value="Aminotrans_V_dom"/>
</dbReference>
<dbReference type="STRING" id="525919.Apre_0924"/>
<evidence type="ECO:0000256" key="7">
    <source>
        <dbReference type="RuleBase" id="RU004504"/>
    </source>
</evidence>
<dbReference type="InterPro" id="IPR015424">
    <property type="entry name" value="PyrdxlP-dep_Trfase"/>
</dbReference>
<dbReference type="InterPro" id="IPR016454">
    <property type="entry name" value="Cysteine_dSase"/>
</dbReference>
<evidence type="ECO:0000256" key="4">
    <source>
        <dbReference type="ARBA" id="ARBA00022898"/>
    </source>
</evidence>
<dbReference type="SUPFAM" id="SSF53383">
    <property type="entry name" value="PLP-dependent transferases"/>
    <property type="match status" value="1"/>
</dbReference>